<keyword evidence="3" id="KW-1185">Reference proteome</keyword>
<accession>A0A0L6VIR5</accession>
<dbReference type="VEuPathDB" id="FungiDB:VP01_1628g2"/>
<evidence type="ECO:0000313" key="2">
    <source>
        <dbReference type="EMBL" id="KNZ60005.1"/>
    </source>
</evidence>
<dbReference type="Pfam" id="PF00385">
    <property type="entry name" value="Chromo"/>
    <property type="match status" value="1"/>
</dbReference>
<reference evidence="2 3" key="1">
    <citation type="submission" date="2015-08" db="EMBL/GenBank/DDBJ databases">
        <title>Next Generation Sequencing and Analysis of the Genome of Puccinia sorghi L Schw, the Causal Agent of Maize Common Rust.</title>
        <authorList>
            <person name="Rochi L."/>
            <person name="Burguener G."/>
            <person name="Darino M."/>
            <person name="Turjanski A."/>
            <person name="Kreff E."/>
            <person name="Dieguez M.J."/>
            <person name="Sacco F."/>
        </authorList>
    </citation>
    <scope>NUCLEOTIDE SEQUENCE [LARGE SCALE GENOMIC DNA]</scope>
    <source>
        <strain evidence="2 3">RO10H11247</strain>
    </source>
</reference>
<dbReference type="InterPro" id="IPR016197">
    <property type="entry name" value="Chromo-like_dom_sf"/>
</dbReference>
<gene>
    <name evidence="2" type="ORF">VP01_1628g2</name>
</gene>
<dbReference type="InterPro" id="IPR023780">
    <property type="entry name" value="Chromo_domain"/>
</dbReference>
<protein>
    <recommendedName>
        <fullName evidence="1">Chromo domain-containing protein</fullName>
    </recommendedName>
</protein>
<comment type="caution">
    <text evidence="2">The sequence shown here is derived from an EMBL/GenBank/DDBJ whole genome shotgun (WGS) entry which is preliminary data.</text>
</comment>
<dbReference type="SMART" id="SM00298">
    <property type="entry name" value="CHROMO"/>
    <property type="match status" value="1"/>
</dbReference>
<proteinExistence type="predicted"/>
<sequence>MVRIILCCIYQPLCYSPSEKGEVIRILDSRLCKGQLQFLVEWTGYQSNQDQTSWEPPNHLQPPPDLVHEFCSTYSHKSCQSS</sequence>
<evidence type="ECO:0000259" key="1">
    <source>
        <dbReference type="PROSITE" id="PS50013"/>
    </source>
</evidence>
<organism evidence="2 3">
    <name type="scientific">Puccinia sorghi</name>
    <dbReference type="NCBI Taxonomy" id="27349"/>
    <lineage>
        <taxon>Eukaryota</taxon>
        <taxon>Fungi</taxon>
        <taxon>Dikarya</taxon>
        <taxon>Basidiomycota</taxon>
        <taxon>Pucciniomycotina</taxon>
        <taxon>Pucciniomycetes</taxon>
        <taxon>Pucciniales</taxon>
        <taxon>Pucciniaceae</taxon>
        <taxon>Puccinia</taxon>
    </lineage>
</organism>
<dbReference type="AlphaFoldDB" id="A0A0L6VIR5"/>
<name>A0A0L6VIR5_9BASI</name>
<dbReference type="SUPFAM" id="SSF54160">
    <property type="entry name" value="Chromo domain-like"/>
    <property type="match status" value="1"/>
</dbReference>
<dbReference type="PROSITE" id="PS50013">
    <property type="entry name" value="CHROMO_2"/>
    <property type="match status" value="1"/>
</dbReference>
<dbReference type="Proteomes" id="UP000037035">
    <property type="component" value="Unassembled WGS sequence"/>
</dbReference>
<dbReference type="Gene3D" id="2.40.50.40">
    <property type="match status" value="1"/>
</dbReference>
<feature type="domain" description="Chromo" evidence="1">
    <location>
        <begin position="21"/>
        <end position="70"/>
    </location>
</feature>
<dbReference type="OrthoDB" id="433924at2759"/>
<dbReference type="EMBL" id="LAVV01006424">
    <property type="protein sequence ID" value="KNZ60005.1"/>
    <property type="molecule type" value="Genomic_DNA"/>
</dbReference>
<evidence type="ECO:0000313" key="3">
    <source>
        <dbReference type="Proteomes" id="UP000037035"/>
    </source>
</evidence>
<dbReference type="GO" id="GO:0006338">
    <property type="term" value="P:chromatin remodeling"/>
    <property type="evidence" value="ECO:0007669"/>
    <property type="project" value="UniProtKB-ARBA"/>
</dbReference>
<dbReference type="CDD" id="cd00024">
    <property type="entry name" value="CD_CSD"/>
    <property type="match status" value="1"/>
</dbReference>
<dbReference type="InterPro" id="IPR000953">
    <property type="entry name" value="Chromo/chromo_shadow_dom"/>
</dbReference>